<protein>
    <submittedName>
        <fullName evidence="1">Uncharacterized protein</fullName>
    </submittedName>
</protein>
<evidence type="ECO:0000313" key="1">
    <source>
        <dbReference type="EMBL" id="KAK3044872.1"/>
    </source>
</evidence>
<keyword evidence="2" id="KW-1185">Reference proteome</keyword>
<reference evidence="1" key="1">
    <citation type="submission" date="2024-09" db="EMBL/GenBank/DDBJ databases">
        <title>Black Yeasts Isolated from many extreme environments.</title>
        <authorList>
            <person name="Coleine C."/>
            <person name="Stajich J.E."/>
            <person name="Selbmann L."/>
        </authorList>
    </citation>
    <scope>NUCLEOTIDE SEQUENCE</scope>
    <source>
        <strain evidence="1">CCFEE 5737</strain>
    </source>
</reference>
<organism evidence="1 2">
    <name type="scientific">Coniosporium uncinatum</name>
    <dbReference type="NCBI Taxonomy" id="93489"/>
    <lineage>
        <taxon>Eukaryota</taxon>
        <taxon>Fungi</taxon>
        <taxon>Dikarya</taxon>
        <taxon>Ascomycota</taxon>
        <taxon>Pezizomycotina</taxon>
        <taxon>Dothideomycetes</taxon>
        <taxon>Dothideomycetes incertae sedis</taxon>
        <taxon>Coniosporium</taxon>
    </lineage>
</organism>
<accession>A0ACC3CUT4</accession>
<gene>
    <name evidence="1" type="ORF">LTS18_000129</name>
</gene>
<name>A0ACC3CUT4_9PEZI</name>
<dbReference type="Proteomes" id="UP001186974">
    <property type="component" value="Unassembled WGS sequence"/>
</dbReference>
<proteinExistence type="predicted"/>
<feature type="non-terminal residue" evidence="1">
    <location>
        <position position="79"/>
    </location>
</feature>
<evidence type="ECO:0000313" key="2">
    <source>
        <dbReference type="Proteomes" id="UP001186974"/>
    </source>
</evidence>
<dbReference type="EMBL" id="JAWDJW010011339">
    <property type="protein sequence ID" value="KAK3044872.1"/>
    <property type="molecule type" value="Genomic_DNA"/>
</dbReference>
<sequence>MSLSWSTTEDEHSDVQDTTPNQEEGPTELDLDLSGVSFSIIDIFNRAPTAKATTVYPEPHHSPTSSAPQKLRPTAANPL</sequence>
<comment type="caution">
    <text evidence="1">The sequence shown here is derived from an EMBL/GenBank/DDBJ whole genome shotgun (WGS) entry which is preliminary data.</text>
</comment>